<dbReference type="Proteomes" id="UP000193738">
    <property type="component" value="Unassembled WGS sequence"/>
</dbReference>
<feature type="region of interest" description="Disordered" evidence="1">
    <location>
        <begin position="39"/>
        <end position="73"/>
    </location>
</feature>
<keyword evidence="5" id="KW-1185">Reference proteome</keyword>
<comment type="caution">
    <text evidence="4">The sequence shown here is derived from an EMBL/GenBank/DDBJ whole genome shotgun (WGS) entry which is preliminary data.</text>
</comment>
<feature type="compositionally biased region" description="Low complexity" evidence="1">
    <location>
        <begin position="39"/>
        <end position="72"/>
    </location>
</feature>
<keyword evidence="2" id="KW-0732">Signal</keyword>
<feature type="signal peptide" evidence="2">
    <location>
        <begin position="1"/>
        <end position="33"/>
    </location>
</feature>
<evidence type="ECO:0000256" key="1">
    <source>
        <dbReference type="SAM" id="MobiDB-lite"/>
    </source>
</evidence>
<accession>A0A1X1W1W3</accession>
<protein>
    <recommendedName>
        <fullName evidence="3">DUF3887 domain-containing protein</fullName>
    </recommendedName>
</protein>
<dbReference type="Pfam" id="PF13026">
    <property type="entry name" value="DUF3887"/>
    <property type="match status" value="1"/>
</dbReference>
<evidence type="ECO:0000256" key="2">
    <source>
        <dbReference type="SAM" id="SignalP"/>
    </source>
</evidence>
<reference evidence="4 5" key="1">
    <citation type="submission" date="2016-01" db="EMBL/GenBank/DDBJ databases">
        <title>The new phylogeny of the genus Mycobacterium.</title>
        <authorList>
            <person name="Tarcisio F."/>
            <person name="Conor M."/>
            <person name="Antonella G."/>
            <person name="Elisabetta G."/>
            <person name="Giulia F.S."/>
            <person name="Sara T."/>
            <person name="Anna F."/>
            <person name="Clotilde B."/>
            <person name="Roberto B."/>
            <person name="Veronica D.S."/>
            <person name="Fabio R."/>
            <person name="Monica P."/>
            <person name="Olivier J."/>
            <person name="Enrico T."/>
            <person name="Nicola S."/>
        </authorList>
    </citation>
    <scope>NUCLEOTIDE SEQUENCE [LARGE SCALE GENOMIC DNA]</scope>
    <source>
        <strain evidence="4 5">DSM 43505</strain>
    </source>
</reference>
<sequence>MDTHRNHKSLGTVALRPVVVRCAALAAAIAVLAACSSNSQSGKASTTTPSAATSTASTGSAASTSPTAKATTVQPGQYDQLALPILDAIIRGDFTAATANFDNQMRQTVPPDKLQSAWADYQATFGKYQSHGDPKQVPLGDLTVVNIPLTMEQMPGEFRVTFHNDGTVAGLWLLKVGVPLPTG</sequence>
<proteinExistence type="predicted"/>
<feature type="domain" description="DUF3887" evidence="3">
    <location>
        <begin position="85"/>
        <end position="171"/>
    </location>
</feature>
<dbReference type="EMBL" id="LQOX01000006">
    <property type="protein sequence ID" value="ORV80166.1"/>
    <property type="molecule type" value="Genomic_DNA"/>
</dbReference>
<dbReference type="PROSITE" id="PS51257">
    <property type="entry name" value="PROKAR_LIPOPROTEIN"/>
    <property type="match status" value="1"/>
</dbReference>
<dbReference type="RefSeq" id="WP_051508170.1">
    <property type="nucleotide sequence ID" value="NZ_LQOX01000006.1"/>
</dbReference>
<dbReference type="STRING" id="1777.AWC07_21825"/>
<feature type="chain" id="PRO_5039515255" description="DUF3887 domain-containing protein" evidence="2">
    <location>
        <begin position="34"/>
        <end position="183"/>
    </location>
</feature>
<gene>
    <name evidence="4" type="ORF">AWC07_21825</name>
</gene>
<evidence type="ECO:0000313" key="4">
    <source>
        <dbReference type="EMBL" id="ORV80166.1"/>
    </source>
</evidence>
<dbReference type="AlphaFoldDB" id="A0A1X1W1W3"/>
<organism evidence="4 5">
    <name type="scientific">Mycobacterium gastri</name>
    <dbReference type="NCBI Taxonomy" id="1777"/>
    <lineage>
        <taxon>Bacteria</taxon>
        <taxon>Bacillati</taxon>
        <taxon>Actinomycetota</taxon>
        <taxon>Actinomycetes</taxon>
        <taxon>Mycobacteriales</taxon>
        <taxon>Mycobacteriaceae</taxon>
        <taxon>Mycobacterium</taxon>
    </lineage>
</organism>
<evidence type="ECO:0000313" key="5">
    <source>
        <dbReference type="Proteomes" id="UP000193738"/>
    </source>
</evidence>
<dbReference type="Gene3D" id="3.10.450.590">
    <property type="match status" value="1"/>
</dbReference>
<dbReference type="InterPro" id="IPR024981">
    <property type="entry name" value="DUF3887"/>
</dbReference>
<name>A0A1X1W1W3_MYCGS</name>
<evidence type="ECO:0000259" key="3">
    <source>
        <dbReference type="Pfam" id="PF13026"/>
    </source>
</evidence>